<keyword evidence="6" id="KW-1185">Reference proteome</keyword>
<dbReference type="InterPro" id="IPR008599">
    <property type="entry name" value="Diacid_rec"/>
</dbReference>
<feature type="domain" description="CdaR GGDEF-like" evidence="4">
    <location>
        <begin position="143"/>
        <end position="258"/>
    </location>
</feature>
<dbReference type="RefSeq" id="WP_035131192.1">
    <property type="nucleotide sequence ID" value="NZ_JBQHQR010000002.1"/>
</dbReference>
<dbReference type="STRING" id="318464.IO99_05715"/>
<dbReference type="Pfam" id="PF17853">
    <property type="entry name" value="GGDEF_2"/>
    <property type="match status" value="1"/>
</dbReference>
<comment type="similarity">
    <text evidence="1">Belongs to the CdaR family.</text>
</comment>
<organism evidence="5 6">
    <name type="scientific">Clostridium sulfidigenes</name>
    <dbReference type="NCBI Taxonomy" id="318464"/>
    <lineage>
        <taxon>Bacteria</taxon>
        <taxon>Bacillati</taxon>
        <taxon>Bacillota</taxon>
        <taxon>Clostridia</taxon>
        <taxon>Eubacteriales</taxon>
        <taxon>Clostridiaceae</taxon>
        <taxon>Clostridium</taxon>
    </lineage>
</organism>
<dbReference type="InterPro" id="IPR041522">
    <property type="entry name" value="CdaR_GGDEF"/>
</dbReference>
<evidence type="ECO:0000313" key="6">
    <source>
        <dbReference type="Proteomes" id="UP000028542"/>
    </source>
</evidence>
<protein>
    <recommendedName>
        <fullName evidence="7">Sugar diacid utilization regulator</fullName>
    </recommendedName>
</protein>
<dbReference type="AlphaFoldDB" id="A0A084JED1"/>
<proteinExistence type="inferred from homology"/>
<evidence type="ECO:0000259" key="3">
    <source>
        <dbReference type="Pfam" id="PF13556"/>
    </source>
</evidence>
<evidence type="ECO:0008006" key="7">
    <source>
        <dbReference type="Google" id="ProtNLM"/>
    </source>
</evidence>
<dbReference type="Gene3D" id="1.10.10.2840">
    <property type="entry name" value="PucR C-terminal helix-turn-helix domain"/>
    <property type="match status" value="1"/>
</dbReference>
<accession>A0A084JED1</accession>
<dbReference type="EMBL" id="JPMD01000013">
    <property type="protein sequence ID" value="KEZ87315.1"/>
    <property type="molecule type" value="Genomic_DNA"/>
</dbReference>
<evidence type="ECO:0000259" key="4">
    <source>
        <dbReference type="Pfam" id="PF17853"/>
    </source>
</evidence>
<evidence type="ECO:0000313" key="5">
    <source>
        <dbReference type="EMBL" id="KEZ87315.1"/>
    </source>
</evidence>
<dbReference type="Pfam" id="PF13556">
    <property type="entry name" value="HTH_30"/>
    <property type="match status" value="1"/>
</dbReference>
<reference evidence="5 6" key="1">
    <citation type="submission" date="2014-07" db="EMBL/GenBank/DDBJ databases">
        <title>Draft genome of Clostridium sulfidigenes 113A isolated from sediments associated with methane hydrate from Krishna Godavari basin.</title>
        <authorList>
            <person name="Honkalas V.S."/>
            <person name="Dabir A.P."/>
            <person name="Arora P."/>
            <person name="Dhakephalkar P.K."/>
        </authorList>
    </citation>
    <scope>NUCLEOTIDE SEQUENCE [LARGE SCALE GENOMIC DNA]</scope>
    <source>
        <strain evidence="5 6">113A</strain>
    </source>
</reference>
<dbReference type="PANTHER" id="PTHR33744:SF16">
    <property type="entry name" value="CARBOHYDRATE DIACID REGULATOR"/>
    <property type="match status" value="1"/>
</dbReference>
<feature type="domain" description="PucR C-terminal helix-turn-helix" evidence="3">
    <location>
        <begin position="305"/>
        <end position="359"/>
    </location>
</feature>
<dbReference type="Proteomes" id="UP000028542">
    <property type="component" value="Unassembled WGS sequence"/>
</dbReference>
<gene>
    <name evidence="5" type="ORF">IO99_05715</name>
</gene>
<sequence length="361" mass="41835">MIINKINFNLAQEIVNAVKEVVDKDINFIDINGIIIGSTDKSRLNTFHQAGYNAIKTLSNVTVEDNEEYKGSRKGINYPIKINNIAVGAIGITGEPSEVSKFGFLVTKITEIFIKEQQLNYKYEADKQRINYVVKSLIYNNVEDKNEIENILQEFGIELDQQFAIVILKINKYHNLRELETIENHIKGVLDDIGNIFKLYIYPNEFIALVNQERYNKLRNTHLETLSKYHGILTGGVGRLKGLYEAYKSYEEARIALKYSAENHDILTYLDSLNLELILESVDTETKNQYKDKVLKSLDEEDINLLEVYYKNDMSLKQTAEELYVHKNTLQYRLERIYDKSGFNPRKFNESVILYLAIKLS</sequence>
<dbReference type="InterPro" id="IPR042070">
    <property type="entry name" value="PucR_C-HTH_sf"/>
</dbReference>
<dbReference type="Pfam" id="PF05651">
    <property type="entry name" value="Diacid_rec"/>
    <property type="match status" value="1"/>
</dbReference>
<name>A0A084JED1_9CLOT</name>
<dbReference type="InterPro" id="IPR051448">
    <property type="entry name" value="CdaR-like_regulators"/>
</dbReference>
<dbReference type="InterPro" id="IPR013324">
    <property type="entry name" value="RNA_pol_sigma_r3/r4-like"/>
</dbReference>
<evidence type="ECO:0000259" key="2">
    <source>
        <dbReference type="Pfam" id="PF05651"/>
    </source>
</evidence>
<feature type="domain" description="Putative sugar diacid recognition" evidence="2">
    <location>
        <begin position="9"/>
        <end position="135"/>
    </location>
</feature>
<evidence type="ECO:0000256" key="1">
    <source>
        <dbReference type="ARBA" id="ARBA00006754"/>
    </source>
</evidence>
<dbReference type="eggNOG" id="COG3835">
    <property type="taxonomic scope" value="Bacteria"/>
</dbReference>
<comment type="caution">
    <text evidence="5">The sequence shown here is derived from an EMBL/GenBank/DDBJ whole genome shotgun (WGS) entry which is preliminary data.</text>
</comment>
<dbReference type="PANTHER" id="PTHR33744">
    <property type="entry name" value="CARBOHYDRATE DIACID REGULATOR"/>
    <property type="match status" value="1"/>
</dbReference>
<dbReference type="SUPFAM" id="SSF88659">
    <property type="entry name" value="Sigma3 and sigma4 domains of RNA polymerase sigma factors"/>
    <property type="match status" value="1"/>
</dbReference>
<dbReference type="InterPro" id="IPR025736">
    <property type="entry name" value="PucR_C-HTH_dom"/>
</dbReference>